<evidence type="ECO:0000313" key="2">
    <source>
        <dbReference type="Proteomes" id="UP001358417"/>
    </source>
</evidence>
<accession>A0AAV9NBW0</accession>
<evidence type="ECO:0000313" key="1">
    <source>
        <dbReference type="EMBL" id="KAK5053923.1"/>
    </source>
</evidence>
<dbReference type="EMBL" id="JAVRRD010000011">
    <property type="protein sequence ID" value="KAK5053923.1"/>
    <property type="molecule type" value="Genomic_DNA"/>
</dbReference>
<comment type="caution">
    <text evidence="1">The sequence shown here is derived from an EMBL/GenBank/DDBJ whole genome shotgun (WGS) entry which is preliminary data.</text>
</comment>
<reference evidence="1 2" key="1">
    <citation type="submission" date="2023-08" db="EMBL/GenBank/DDBJ databases">
        <title>Black Yeasts Isolated from many extreme environments.</title>
        <authorList>
            <person name="Coleine C."/>
            <person name="Stajich J.E."/>
            <person name="Selbmann L."/>
        </authorList>
    </citation>
    <scope>NUCLEOTIDE SEQUENCE [LARGE SCALE GENOMIC DNA]</scope>
    <source>
        <strain evidence="1 2">CCFEE 5792</strain>
    </source>
</reference>
<keyword evidence="2" id="KW-1185">Reference proteome</keyword>
<dbReference type="AlphaFoldDB" id="A0AAV9NBW0"/>
<evidence type="ECO:0008006" key="3">
    <source>
        <dbReference type="Google" id="ProtNLM"/>
    </source>
</evidence>
<dbReference type="Proteomes" id="UP001358417">
    <property type="component" value="Unassembled WGS sequence"/>
</dbReference>
<sequence>MDSTNTALHTPGPPHSVLNINKPRKTTFYLGESGMAYELEVKCTRERYVEAMSQLKLAPESSSDCSSPLLAILKDLQVSAGEMDIFTGIGYPERITAATHSGLGRDRFFGNFGTEDRDSLLALIALCSFYKDETRIIYHLELIEDPKPWVRTIRRLIKEEFSHYSALAFMAWKWDIVDRDFAVGDLASFFPAHDIFFWCHLVEDKKAITYQNLCRRPTLLQIWLDNEVESDALDLCEQPPRLADCGRAKTGSNHESSSTAEDVGGTVSSEITTISDEQKYNMIHALIFMLKKKDSFPHALRQHNLDMANTLIELGADEGFAKILANNQKACDEIHKTRLLKLRDNYVLINTKGIAQKKDRPYSKADIETYLKEMVDSRLD</sequence>
<proteinExistence type="predicted"/>
<name>A0AAV9NBW0_9EURO</name>
<protein>
    <recommendedName>
        <fullName evidence="3">ELYS-like domain-containing protein</fullName>
    </recommendedName>
</protein>
<dbReference type="GeneID" id="89970101"/>
<organism evidence="1 2">
    <name type="scientific">Exophiala bonariae</name>
    <dbReference type="NCBI Taxonomy" id="1690606"/>
    <lineage>
        <taxon>Eukaryota</taxon>
        <taxon>Fungi</taxon>
        <taxon>Dikarya</taxon>
        <taxon>Ascomycota</taxon>
        <taxon>Pezizomycotina</taxon>
        <taxon>Eurotiomycetes</taxon>
        <taxon>Chaetothyriomycetidae</taxon>
        <taxon>Chaetothyriales</taxon>
        <taxon>Herpotrichiellaceae</taxon>
        <taxon>Exophiala</taxon>
    </lineage>
</organism>
<gene>
    <name evidence="1" type="ORF">LTR84_001885</name>
</gene>
<dbReference type="RefSeq" id="XP_064707048.1">
    <property type="nucleotide sequence ID" value="XM_064845503.1"/>
</dbReference>